<evidence type="ECO:0000313" key="3">
    <source>
        <dbReference type="EMBL" id="CAG5110391.1"/>
    </source>
</evidence>
<protein>
    <submittedName>
        <fullName evidence="3">Oidioi.mRNA.OKI2018_I69.chr2.g4800.t1.cds</fullName>
    </submittedName>
</protein>
<dbReference type="InterPro" id="IPR006461">
    <property type="entry name" value="PLAC_motif_containing"/>
</dbReference>
<sequence>MSDEEPEPIEIPKGDDDGRELGTFGKIKVAQRIRDNSQSRREERQNQPPPPQYPPPQQYPPPAQPIQYPPGQYPPQGQYPEQIVVQPQPTMVQPQPGVVTAQPVGFAQGAWVRPDLCGLACDPTTWYASCCPCCARGEQAELMGESYLSAFLIRWCFFCASTCTLHGERNRLRTRYNIPATDGFCTVYWCESCVVSQQLHQLRTVPIKPLY</sequence>
<reference evidence="3 4" key="1">
    <citation type="submission" date="2021-04" db="EMBL/GenBank/DDBJ databases">
        <authorList>
            <person name="Bliznina A."/>
        </authorList>
    </citation>
    <scope>NUCLEOTIDE SEQUENCE [LARGE SCALE GENOMIC DNA]</scope>
</reference>
<organism evidence="3 4">
    <name type="scientific">Oikopleura dioica</name>
    <name type="common">Tunicate</name>
    <dbReference type="NCBI Taxonomy" id="34765"/>
    <lineage>
        <taxon>Eukaryota</taxon>
        <taxon>Metazoa</taxon>
        <taxon>Chordata</taxon>
        <taxon>Tunicata</taxon>
        <taxon>Appendicularia</taxon>
        <taxon>Copelata</taxon>
        <taxon>Oikopleuridae</taxon>
        <taxon>Oikopleura</taxon>
    </lineage>
</organism>
<dbReference type="EMBL" id="OU015567">
    <property type="protein sequence ID" value="CAG5110391.1"/>
    <property type="molecule type" value="Genomic_DNA"/>
</dbReference>
<feature type="region of interest" description="Disordered" evidence="2">
    <location>
        <begin position="1"/>
        <end position="79"/>
    </location>
</feature>
<feature type="compositionally biased region" description="Basic and acidic residues" evidence="2">
    <location>
        <begin position="10"/>
        <end position="20"/>
    </location>
</feature>
<evidence type="ECO:0000256" key="2">
    <source>
        <dbReference type="SAM" id="MobiDB-lite"/>
    </source>
</evidence>
<dbReference type="Proteomes" id="UP001158576">
    <property type="component" value="Chromosome 2"/>
</dbReference>
<gene>
    <name evidence="3" type="ORF">OKIOD_LOCUS13565</name>
</gene>
<comment type="similarity">
    <text evidence="1">Belongs to the cornifelin family.</text>
</comment>
<dbReference type="Pfam" id="PF04749">
    <property type="entry name" value="PLAC8"/>
    <property type="match status" value="1"/>
</dbReference>
<feature type="compositionally biased region" description="Pro residues" evidence="2">
    <location>
        <begin position="47"/>
        <end position="73"/>
    </location>
</feature>
<keyword evidence="4" id="KW-1185">Reference proteome</keyword>
<feature type="compositionally biased region" description="Basic and acidic residues" evidence="2">
    <location>
        <begin position="32"/>
        <end position="45"/>
    </location>
</feature>
<name>A0ABN7T1T5_OIKDI</name>
<proteinExistence type="inferred from homology"/>
<evidence type="ECO:0000256" key="1">
    <source>
        <dbReference type="ARBA" id="ARBA00009024"/>
    </source>
</evidence>
<accession>A0ABN7T1T5</accession>
<evidence type="ECO:0000313" key="4">
    <source>
        <dbReference type="Proteomes" id="UP001158576"/>
    </source>
</evidence>